<reference evidence="1 2" key="1">
    <citation type="submission" date="2024-09" db="EMBL/GenBank/DDBJ databases">
        <authorList>
            <person name="Sun Q."/>
            <person name="Mori K."/>
        </authorList>
    </citation>
    <scope>NUCLEOTIDE SEQUENCE [LARGE SCALE GENOMIC DNA]</scope>
    <source>
        <strain evidence="1 2">CCM 7706</strain>
    </source>
</reference>
<dbReference type="EMBL" id="JBHLWK010000013">
    <property type="protein sequence ID" value="MFC0204765.1"/>
    <property type="molecule type" value="Genomic_DNA"/>
</dbReference>
<evidence type="ECO:0000313" key="2">
    <source>
        <dbReference type="Proteomes" id="UP001589798"/>
    </source>
</evidence>
<sequence>MKDYRIGKAKATAGRTLKASSDALDGAAKFMEERRPGIANSTREALDWAGRASEAAGQALAEKAAALAENRKEVRPAKNAGEKLIDVAAGSAIVFARVMGKFINGLGGAARRVSPTVGAATGSMIVGTVATMSGALDSFALTQADFDAMEQRLALAGAKAREQAQDELERINFARLFRRRDALLDLLAIGGVSLADFLRLPHEVPFEVQQAFALAYPGLTAAGETFTDAVARIPTDNLVHLVNGVKGKLFEIELVDQLNSSLSDGLHAELAASATQPGYDILVRDAHGDIVHELQAKATESARYVREALERYPNIDITTTSEVHGHLMALGLSPEHVTDSGIAEAALQHKVEAAAGIGHHVGASDFVPSALGLAVIAFSAFSQTRVSWEERGVVFGERAAKATIAGAAAKSVLIATNTWWIALPAGVGLRVMVGRGDAKRERYDALKGIVDSLEAANTAGLPISKVMPTQLEHGR</sequence>
<protein>
    <submittedName>
        <fullName evidence="1">Uncharacterized protein</fullName>
    </submittedName>
</protein>
<name>A0ABV6CVL0_9SPHN</name>
<dbReference type="RefSeq" id="WP_379487753.1">
    <property type="nucleotide sequence ID" value="NZ_JBHLWK010000013.1"/>
</dbReference>
<accession>A0ABV6CVL0</accession>
<evidence type="ECO:0000313" key="1">
    <source>
        <dbReference type="EMBL" id="MFC0204765.1"/>
    </source>
</evidence>
<proteinExistence type="predicted"/>
<gene>
    <name evidence="1" type="ORF">ACFFJC_10830</name>
</gene>
<keyword evidence="2" id="KW-1185">Reference proteome</keyword>
<organism evidence="1 2">
    <name type="scientific">Novosphingobium soli</name>
    <dbReference type="NCBI Taxonomy" id="574956"/>
    <lineage>
        <taxon>Bacteria</taxon>
        <taxon>Pseudomonadati</taxon>
        <taxon>Pseudomonadota</taxon>
        <taxon>Alphaproteobacteria</taxon>
        <taxon>Sphingomonadales</taxon>
        <taxon>Sphingomonadaceae</taxon>
        <taxon>Novosphingobium</taxon>
    </lineage>
</organism>
<dbReference type="Proteomes" id="UP001589798">
    <property type="component" value="Unassembled WGS sequence"/>
</dbReference>
<comment type="caution">
    <text evidence="1">The sequence shown here is derived from an EMBL/GenBank/DDBJ whole genome shotgun (WGS) entry which is preliminary data.</text>
</comment>